<reference evidence="2 3" key="1">
    <citation type="journal article" date="2014" name="Int. J. Syst. Evol. Microbiol.">
        <title>Complete genome sequence of Corynebacterium casei LMG S-19264T (=DSM 44701T), isolated from a smear-ripened cheese.</title>
        <authorList>
            <consortium name="US DOE Joint Genome Institute (JGI-PGF)"/>
            <person name="Walter F."/>
            <person name="Albersmeier A."/>
            <person name="Kalinowski J."/>
            <person name="Ruckert C."/>
        </authorList>
    </citation>
    <scope>NUCLEOTIDE SEQUENCE [LARGE SCALE GENOMIC DNA]</scope>
    <source>
        <strain evidence="2 3">IBRC-M 10912</strain>
    </source>
</reference>
<organism evidence="2 3">
    <name type="scientific">Natribaculum luteum</name>
    <dbReference type="NCBI Taxonomy" id="1586232"/>
    <lineage>
        <taxon>Archaea</taxon>
        <taxon>Methanobacteriati</taxon>
        <taxon>Methanobacteriota</taxon>
        <taxon>Stenosarchaea group</taxon>
        <taxon>Halobacteria</taxon>
        <taxon>Halobacteriales</taxon>
        <taxon>Natrialbaceae</taxon>
        <taxon>Natribaculum</taxon>
    </lineage>
</organism>
<comment type="caution">
    <text evidence="2">The sequence shown here is derived from an EMBL/GenBank/DDBJ whole genome shotgun (WGS) entry which is preliminary data.</text>
</comment>
<evidence type="ECO:0008006" key="4">
    <source>
        <dbReference type="Google" id="ProtNLM"/>
    </source>
</evidence>
<name>A0ABD5P487_9EURY</name>
<gene>
    <name evidence="2" type="ORF">ACFOZ7_19440</name>
</gene>
<protein>
    <recommendedName>
        <fullName evidence="4">C2H2-type domain-containing protein</fullName>
    </recommendedName>
</protein>
<dbReference type="AlphaFoldDB" id="A0ABD5P487"/>
<sequence>MPSDQLLVDKCPVCETYFVVGSAADLQRRMNAHELEAHGKVRPTRTDHGATDYQ</sequence>
<dbReference type="EMBL" id="JBHSDJ010000130">
    <property type="protein sequence ID" value="MFC4249074.1"/>
    <property type="molecule type" value="Genomic_DNA"/>
</dbReference>
<dbReference type="Proteomes" id="UP001595821">
    <property type="component" value="Unassembled WGS sequence"/>
</dbReference>
<feature type="region of interest" description="Disordered" evidence="1">
    <location>
        <begin position="35"/>
        <end position="54"/>
    </location>
</feature>
<accession>A0ABD5P487</accession>
<dbReference type="GeneID" id="71855516"/>
<evidence type="ECO:0000313" key="3">
    <source>
        <dbReference type="Proteomes" id="UP001595821"/>
    </source>
</evidence>
<evidence type="ECO:0000313" key="2">
    <source>
        <dbReference type="EMBL" id="MFC4249074.1"/>
    </source>
</evidence>
<dbReference type="RefSeq" id="WP_246969930.1">
    <property type="nucleotide sequence ID" value="NZ_CP095397.1"/>
</dbReference>
<proteinExistence type="predicted"/>
<evidence type="ECO:0000256" key="1">
    <source>
        <dbReference type="SAM" id="MobiDB-lite"/>
    </source>
</evidence>